<dbReference type="Pfam" id="PF00005">
    <property type="entry name" value="ABC_tran"/>
    <property type="match status" value="1"/>
</dbReference>
<dbReference type="InterPro" id="IPR003593">
    <property type="entry name" value="AAA+_ATPase"/>
</dbReference>
<dbReference type="EMBL" id="BAAACG010000009">
    <property type="protein sequence ID" value="GAA0740696.1"/>
    <property type="molecule type" value="Genomic_DNA"/>
</dbReference>
<keyword evidence="4 6" id="KW-0067">ATP-binding</keyword>
<name>A0ABP3UQS4_9CLOT</name>
<dbReference type="InterPro" id="IPR017871">
    <property type="entry name" value="ABC_transporter-like_CS"/>
</dbReference>
<evidence type="ECO:0000256" key="4">
    <source>
        <dbReference type="ARBA" id="ARBA00022840"/>
    </source>
</evidence>
<dbReference type="PANTHER" id="PTHR43335:SF2">
    <property type="entry name" value="ABC TRANSPORTER, ATP-BINDING PROTEIN"/>
    <property type="match status" value="1"/>
</dbReference>
<proteinExistence type="inferred from homology"/>
<dbReference type="SUPFAM" id="SSF52540">
    <property type="entry name" value="P-loop containing nucleoside triphosphate hydrolases"/>
    <property type="match status" value="1"/>
</dbReference>
<evidence type="ECO:0000313" key="6">
    <source>
        <dbReference type="EMBL" id="GAA0740696.1"/>
    </source>
</evidence>
<comment type="similarity">
    <text evidence="1">Belongs to the ABC transporter superfamily.</text>
</comment>
<keyword evidence="2" id="KW-0813">Transport</keyword>
<keyword evidence="3" id="KW-0547">Nucleotide-binding</keyword>
<gene>
    <name evidence="6" type="ORF">GCM10008906_21050</name>
</gene>
<dbReference type="Gene3D" id="3.40.50.300">
    <property type="entry name" value="P-loop containing nucleotide triphosphate hydrolases"/>
    <property type="match status" value="1"/>
</dbReference>
<accession>A0ABP3UQS4</accession>
<dbReference type="RefSeq" id="WP_343761479.1">
    <property type="nucleotide sequence ID" value="NZ_BAAACG010000009.1"/>
</dbReference>
<dbReference type="InterPro" id="IPR027417">
    <property type="entry name" value="P-loop_NTPase"/>
</dbReference>
<feature type="domain" description="ABC transporter" evidence="5">
    <location>
        <begin position="4"/>
        <end position="234"/>
    </location>
</feature>
<sequence length="290" mass="33000">MLELNIKNLNKNYKNTSILKNFSIKIGCGITALLAPNGAGKTTLLKIISTSSDPSGGDIYLKDESIFNMGKKYRSMIGYLPQKFGVYPNFTAEKFLKYFGTLKGIPKAQLENRIDYLLEKVSLLDFKKKKLKTFSGGMIRRIGIAQALLNNPKILILDEPTVGLDPDERIKFRNFLVELNEDKDKIIILSTHIVSDIEEMADKILFMKNGKLLNYTTTCDAILNVSSKIYEVLVPKSECSKIKDKYFVTKCINKKDGMFLRIIGDNPYDTAVEVEPNLEDVYVYYYNMVY</sequence>
<evidence type="ECO:0000313" key="7">
    <source>
        <dbReference type="Proteomes" id="UP001501510"/>
    </source>
</evidence>
<dbReference type="InterPro" id="IPR003439">
    <property type="entry name" value="ABC_transporter-like_ATP-bd"/>
</dbReference>
<evidence type="ECO:0000256" key="1">
    <source>
        <dbReference type="ARBA" id="ARBA00005417"/>
    </source>
</evidence>
<dbReference type="PROSITE" id="PS50893">
    <property type="entry name" value="ABC_TRANSPORTER_2"/>
    <property type="match status" value="1"/>
</dbReference>
<evidence type="ECO:0000256" key="3">
    <source>
        <dbReference type="ARBA" id="ARBA00022741"/>
    </source>
</evidence>
<evidence type="ECO:0000259" key="5">
    <source>
        <dbReference type="PROSITE" id="PS50893"/>
    </source>
</evidence>
<keyword evidence="7" id="KW-1185">Reference proteome</keyword>
<dbReference type="SMART" id="SM00382">
    <property type="entry name" value="AAA"/>
    <property type="match status" value="1"/>
</dbReference>
<comment type="caution">
    <text evidence="6">The sequence shown here is derived from an EMBL/GenBank/DDBJ whole genome shotgun (WGS) entry which is preliminary data.</text>
</comment>
<protein>
    <submittedName>
        <fullName evidence="6">ABC transporter ATP-binding protein</fullName>
    </submittedName>
</protein>
<dbReference type="GO" id="GO:0005524">
    <property type="term" value="F:ATP binding"/>
    <property type="evidence" value="ECO:0007669"/>
    <property type="project" value="UniProtKB-KW"/>
</dbReference>
<evidence type="ECO:0000256" key="2">
    <source>
        <dbReference type="ARBA" id="ARBA00022448"/>
    </source>
</evidence>
<dbReference type="PROSITE" id="PS00211">
    <property type="entry name" value="ABC_TRANSPORTER_1"/>
    <property type="match status" value="1"/>
</dbReference>
<dbReference type="PANTHER" id="PTHR43335">
    <property type="entry name" value="ABC TRANSPORTER, ATP-BINDING PROTEIN"/>
    <property type="match status" value="1"/>
</dbReference>
<reference evidence="7" key="1">
    <citation type="journal article" date="2019" name="Int. J. Syst. Evol. Microbiol.">
        <title>The Global Catalogue of Microorganisms (GCM) 10K type strain sequencing project: providing services to taxonomists for standard genome sequencing and annotation.</title>
        <authorList>
            <consortium name="The Broad Institute Genomics Platform"/>
            <consortium name="The Broad Institute Genome Sequencing Center for Infectious Disease"/>
            <person name="Wu L."/>
            <person name="Ma J."/>
        </authorList>
    </citation>
    <scope>NUCLEOTIDE SEQUENCE [LARGE SCALE GENOMIC DNA]</scope>
    <source>
        <strain evidence="7">JCM 1407</strain>
    </source>
</reference>
<dbReference type="Proteomes" id="UP001501510">
    <property type="component" value="Unassembled WGS sequence"/>
</dbReference>
<organism evidence="6 7">
    <name type="scientific">Clostridium oceanicum</name>
    <dbReference type="NCBI Taxonomy" id="1543"/>
    <lineage>
        <taxon>Bacteria</taxon>
        <taxon>Bacillati</taxon>
        <taxon>Bacillota</taxon>
        <taxon>Clostridia</taxon>
        <taxon>Eubacteriales</taxon>
        <taxon>Clostridiaceae</taxon>
        <taxon>Clostridium</taxon>
    </lineage>
</organism>